<reference evidence="2" key="1">
    <citation type="journal article" date="2019" name="Int. J. Syst. Evol. Microbiol.">
        <title>The Global Catalogue of Microorganisms (GCM) 10K type strain sequencing project: providing services to taxonomists for standard genome sequencing and annotation.</title>
        <authorList>
            <consortium name="The Broad Institute Genomics Platform"/>
            <consortium name="The Broad Institute Genome Sequencing Center for Infectious Disease"/>
            <person name="Wu L."/>
            <person name="Ma J."/>
        </authorList>
    </citation>
    <scope>NUCLEOTIDE SEQUENCE [LARGE SCALE GENOMIC DNA]</scope>
    <source>
        <strain evidence="2">CGMCC 4.1641</strain>
    </source>
</reference>
<organism evidence="1 2">
    <name type="scientific">Cohnella boryungensis</name>
    <dbReference type="NCBI Taxonomy" id="768479"/>
    <lineage>
        <taxon>Bacteria</taxon>
        <taxon>Bacillati</taxon>
        <taxon>Bacillota</taxon>
        <taxon>Bacilli</taxon>
        <taxon>Bacillales</taxon>
        <taxon>Paenibacillaceae</taxon>
        <taxon>Cohnella</taxon>
    </lineage>
</organism>
<dbReference type="RefSeq" id="WP_204601345.1">
    <property type="nucleotide sequence ID" value="NZ_JBHSED010000040.1"/>
</dbReference>
<gene>
    <name evidence="1" type="ORF">ACFO1S_20270</name>
</gene>
<name>A0ABV8SH28_9BACL</name>
<sequence>MNTEECIEFLGYKLDRIDQQMVDLAVTIFSGVTATNGGIQVNLNRLARMAIPNHQLKQVKRAWVVVIWDDTNAYGTSKFENRSLTKALRAAVKYVKKN</sequence>
<protein>
    <submittedName>
        <fullName evidence="1">Uncharacterized protein</fullName>
    </submittedName>
</protein>
<evidence type="ECO:0000313" key="2">
    <source>
        <dbReference type="Proteomes" id="UP001595755"/>
    </source>
</evidence>
<dbReference type="EMBL" id="JBHSED010000040">
    <property type="protein sequence ID" value="MFC4305769.1"/>
    <property type="molecule type" value="Genomic_DNA"/>
</dbReference>
<evidence type="ECO:0000313" key="1">
    <source>
        <dbReference type="EMBL" id="MFC4305769.1"/>
    </source>
</evidence>
<comment type="caution">
    <text evidence="1">The sequence shown here is derived from an EMBL/GenBank/DDBJ whole genome shotgun (WGS) entry which is preliminary data.</text>
</comment>
<dbReference type="Proteomes" id="UP001595755">
    <property type="component" value="Unassembled WGS sequence"/>
</dbReference>
<accession>A0ABV8SH28</accession>
<keyword evidence="2" id="KW-1185">Reference proteome</keyword>
<proteinExistence type="predicted"/>